<evidence type="ECO:0000256" key="2">
    <source>
        <dbReference type="ARBA" id="ARBA00022692"/>
    </source>
</evidence>
<dbReference type="Pfam" id="PF00083">
    <property type="entry name" value="Sugar_tr"/>
    <property type="match status" value="1"/>
</dbReference>
<evidence type="ECO:0000256" key="4">
    <source>
        <dbReference type="ARBA" id="ARBA00023136"/>
    </source>
</evidence>
<evidence type="ECO:0000256" key="3">
    <source>
        <dbReference type="ARBA" id="ARBA00022989"/>
    </source>
</evidence>
<evidence type="ECO:0000256" key="5">
    <source>
        <dbReference type="SAM" id="Phobius"/>
    </source>
</evidence>
<feature type="transmembrane region" description="Helical" evidence="5">
    <location>
        <begin position="189"/>
        <end position="207"/>
    </location>
</feature>
<feature type="transmembrane region" description="Helical" evidence="5">
    <location>
        <begin position="422"/>
        <end position="441"/>
    </location>
</feature>
<feature type="transmembrane region" description="Helical" evidence="5">
    <location>
        <begin position="53"/>
        <end position="76"/>
    </location>
</feature>
<proteinExistence type="predicted"/>
<dbReference type="InterPro" id="IPR036259">
    <property type="entry name" value="MFS_trans_sf"/>
</dbReference>
<evidence type="ECO:0000256" key="1">
    <source>
        <dbReference type="ARBA" id="ARBA00004141"/>
    </source>
</evidence>
<gene>
    <name evidence="7" type="ORF">LSTR_LSTR000198</name>
</gene>
<evidence type="ECO:0000313" key="8">
    <source>
        <dbReference type="Proteomes" id="UP000291343"/>
    </source>
</evidence>
<feature type="transmembrane region" description="Helical" evidence="5">
    <location>
        <begin position="247"/>
        <end position="269"/>
    </location>
</feature>
<dbReference type="FunCoup" id="A0A482X6T3">
    <property type="interactions" value="26"/>
</dbReference>
<evidence type="ECO:0000313" key="7">
    <source>
        <dbReference type="EMBL" id="RZF41484.1"/>
    </source>
</evidence>
<sequence length="569" mass="64226">MSSSPTDENLDHKKNEFHEMLLENESVSGKKGEMAYDDVLEHLGEFGRYQRRIYFLLCLPAISCAFHKLVGVFIQARVPYRCKLSWESSNSNYGYLGNNITVMSTYYPVDQMTHSFSGCRVLDPRSNSTSECDTWIYDRSNYESTTLTEWDLVCQRAWWKASADAIFMVGVLLGSIIFGALSDKYGRKIIFFISLLLQAFAGVLTGLAPNYFIFVTFRMIVGAATSGVFLVAYVLALEMVGPKTRMFAGVACQMFFTTGYIMTALFAYYIRNWRWLEIAVSLPGLLFISYYWFIPESARWLLTKERRDEAEKILESVAKENKVQIPPELLRNLLTRNEVVTTKVADENQSTVLDLFKTPYLRLKTLIILYLWFVNSATYYGLSWNTGNLAGNEYVNFVLSGLVEYPAYIFLLLTLNRWGRKFVLCGSMIVAGLALISNLFIPVELAWLGVTTAMIGKLAITASYGTVYIFTAEQFPTVIRNVGMGAGSTFARVGGILAPYINILTEIYTPLPLIVFGLLSLSSVFFALWLPETLNKKLPDTIVDGEKFGRKPKLADESNEIPIEQRSGS</sequence>
<feature type="transmembrane region" description="Helical" evidence="5">
    <location>
        <begin position="507"/>
        <end position="530"/>
    </location>
</feature>
<feature type="transmembrane region" description="Helical" evidence="5">
    <location>
        <begin position="447"/>
        <end position="470"/>
    </location>
</feature>
<dbReference type="PANTHER" id="PTHR24064">
    <property type="entry name" value="SOLUTE CARRIER FAMILY 22 MEMBER"/>
    <property type="match status" value="1"/>
</dbReference>
<evidence type="ECO:0000259" key="6">
    <source>
        <dbReference type="PROSITE" id="PS50850"/>
    </source>
</evidence>
<dbReference type="InterPro" id="IPR005828">
    <property type="entry name" value="MFS_sugar_transport-like"/>
</dbReference>
<keyword evidence="8" id="KW-1185">Reference proteome</keyword>
<dbReference type="Gene3D" id="1.20.1250.20">
    <property type="entry name" value="MFS general substrate transporter like domains"/>
    <property type="match status" value="1"/>
</dbReference>
<dbReference type="EMBL" id="QKKF02016774">
    <property type="protein sequence ID" value="RZF41484.1"/>
    <property type="molecule type" value="Genomic_DNA"/>
</dbReference>
<feature type="transmembrane region" description="Helical" evidence="5">
    <location>
        <begin position="165"/>
        <end position="182"/>
    </location>
</feature>
<comment type="subcellular location">
    <subcellularLocation>
        <location evidence="1">Membrane</location>
        <topology evidence="1">Multi-pass membrane protein</topology>
    </subcellularLocation>
</comment>
<dbReference type="InParanoid" id="A0A482X6T3"/>
<feature type="transmembrane region" description="Helical" evidence="5">
    <location>
        <begin position="482"/>
        <end position="501"/>
    </location>
</feature>
<dbReference type="GO" id="GO:0022857">
    <property type="term" value="F:transmembrane transporter activity"/>
    <property type="evidence" value="ECO:0007669"/>
    <property type="project" value="InterPro"/>
</dbReference>
<accession>A0A482X6T3</accession>
<organism evidence="7 8">
    <name type="scientific">Laodelphax striatellus</name>
    <name type="common">Small brown planthopper</name>
    <name type="synonym">Delphax striatella</name>
    <dbReference type="NCBI Taxonomy" id="195883"/>
    <lineage>
        <taxon>Eukaryota</taxon>
        <taxon>Metazoa</taxon>
        <taxon>Ecdysozoa</taxon>
        <taxon>Arthropoda</taxon>
        <taxon>Hexapoda</taxon>
        <taxon>Insecta</taxon>
        <taxon>Pterygota</taxon>
        <taxon>Neoptera</taxon>
        <taxon>Paraneoptera</taxon>
        <taxon>Hemiptera</taxon>
        <taxon>Auchenorrhyncha</taxon>
        <taxon>Fulgoroidea</taxon>
        <taxon>Delphacidae</taxon>
        <taxon>Criomorphinae</taxon>
        <taxon>Laodelphax</taxon>
    </lineage>
</organism>
<keyword evidence="3 5" id="KW-1133">Transmembrane helix</keyword>
<feature type="transmembrane region" description="Helical" evidence="5">
    <location>
        <begin position="275"/>
        <end position="294"/>
    </location>
</feature>
<keyword evidence="4 5" id="KW-0472">Membrane</keyword>
<dbReference type="SUPFAM" id="SSF103473">
    <property type="entry name" value="MFS general substrate transporter"/>
    <property type="match status" value="1"/>
</dbReference>
<protein>
    <recommendedName>
        <fullName evidence="6">Major facilitator superfamily (MFS) profile domain-containing protein</fullName>
    </recommendedName>
</protein>
<dbReference type="SMR" id="A0A482X6T3"/>
<dbReference type="GO" id="GO:0016020">
    <property type="term" value="C:membrane"/>
    <property type="evidence" value="ECO:0007669"/>
    <property type="project" value="UniProtKB-SubCell"/>
</dbReference>
<dbReference type="AlphaFoldDB" id="A0A482X6T3"/>
<reference evidence="7 8" key="1">
    <citation type="journal article" date="2017" name="Gigascience">
        <title>Genome sequence of the small brown planthopper, Laodelphax striatellus.</title>
        <authorList>
            <person name="Zhu J."/>
            <person name="Jiang F."/>
            <person name="Wang X."/>
            <person name="Yang P."/>
            <person name="Bao Y."/>
            <person name="Zhao W."/>
            <person name="Wang W."/>
            <person name="Lu H."/>
            <person name="Wang Q."/>
            <person name="Cui N."/>
            <person name="Li J."/>
            <person name="Chen X."/>
            <person name="Luo L."/>
            <person name="Yu J."/>
            <person name="Kang L."/>
            <person name="Cui F."/>
        </authorList>
    </citation>
    <scope>NUCLEOTIDE SEQUENCE [LARGE SCALE GENOMIC DNA]</scope>
    <source>
        <strain evidence="7">Lst14</strain>
    </source>
</reference>
<dbReference type="PROSITE" id="PS50850">
    <property type="entry name" value="MFS"/>
    <property type="match status" value="1"/>
</dbReference>
<feature type="transmembrane region" description="Helical" evidence="5">
    <location>
        <begin position="394"/>
        <end position="415"/>
    </location>
</feature>
<feature type="transmembrane region" description="Helical" evidence="5">
    <location>
        <begin position="213"/>
        <end position="235"/>
    </location>
</feature>
<dbReference type="Proteomes" id="UP000291343">
    <property type="component" value="Unassembled WGS sequence"/>
</dbReference>
<dbReference type="STRING" id="195883.A0A482X6T3"/>
<keyword evidence="2 5" id="KW-0812">Transmembrane</keyword>
<dbReference type="InterPro" id="IPR020846">
    <property type="entry name" value="MFS_dom"/>
</dbReference>
<dbReference type="OrthoDB" id="3936150at2759"/>
<comment type="caution">
    <text evidence="7">The sequence shown here is derived from an EMBL/GenBank/DDBJ whole genome shotgun (WGS) entry which is preliminary data.</text>
</comment>
<feature type="domain" description="Major facilitator superfamily (MFS) profile" evidence="6">
    <location>
        <begin position="119"/>
        <end position="535"/>
    </location>
</feature>
<feature type="transmembrane region" description="Helical" evidence="5">
    <location>
        <begin position="363"/>
        <end position="382"/>
    </location>
</feature>
<name>A0A482X6T3_LAOST</name>
<dbReference type="CDD" id="cd17317">
    <property type="entry name" value="MFS_SLC22"/>
    <property type="match status" value="1"/>
</dbReference>